<evidence type="ECO:0000313" key="8">
    <source>
        <dbReference type="Proteomes" id="UP000034866"/>
    </source>
</evidence>
<evidence type="ECO:0000256" key="1">
    <source>
        <dbReference type="ARBA" id="ARBA00022722"/>
    </source>
</evidence>
<dbReference type="NCBIfam" id="TIGR00632">
    <property type="entry name" value="vsr"/>
    <property type="match status" value="1"/>
</dbReference>
<evidence type="ECO:0000256" key="3">
    <source>
        <dbReference type="ARBA" id="ARBA00022763"/>
    </source>
</evidence>
<dbReference type="EC" id="3.1.-.-" evidence="6"/>
<dbReference type="PATRIC" id="fig|230089.6.peg.2194"/>
<gene>
    <name evidence="7" type="ORF">VY86_09880</name>
</gene>
<dbReference type="Pfam" id="PF03852">
    <property type="entry name" value="Vsr"/>
    <property type="match status" value="1"/>
</dbReference>
<evidence type="ECO:0000313" key="7">
    <source>
        <dbReference type="EMBL" id="AKH63596.1"/>
    </source>
</evidence>
<evidence type="ECO:0000256" key="2">
    <source>
        <dbReference type="ARBA" id="ARBA00022759"/>
    </source>
</evidence>
<protein>
    <recommendedName>
        <fullName evidence="6">Very short patch repair endonuclease</fullName>
        <ecNumber evidence="6">3.1.-.-</ecNumber>
    </recommendedName>
</protein>
<dbReference type="EMBL" id="CP011104">
    <property type="protein sequence ID" value="AKH63596.1"/>
    <property type="molecule type" value="Genomic_DNA"/>
</dbReference>
<dbReference type="OrthoDB" id="9801520at2"/>
<dbReference type="GO" id="GO:0016787">
    <property type="term" value="F:hydrolase activity"/>
    <property type="evidence" value="ECO:0007669"/>
    <property type="project" value="UniProtKB-KW"/>
</dbReference>
<name>A0A0F7LP31_9GAMM</name>
<evidence type="ECO:0000256" key="5">
    <source>
        <dbReference type="ARBA" id="ARBA00023204"/>
    </source>
</evidence>
<dbReference type="Proteomes" id="UP000034866">
    <property type="component" value="Chromosome"/>
</dbReference>
<keyword evidence="8" id="KW-1185">Reference proteome</keyword>
<dbReference type="REBASE" id="113574">
    <property type="entry name" value="V.Pte15199ORF9875P"/>
</dbReference>
<dbReference type="Gene3D" id="3.40.960.10">
    <property type="entry name" value="VSR Endonuclease"/>
    <property type="match status" value="1"/>
</dbReference>
<dbReference type="InterPro" id="IPR004603">
    <property type="entry name" value="DNA_mismatch_endonuc_vsr"/>
</dbReference>
<dbReference type="STRING" id="230089.VY86_09880"/>
<reference evidence="7 8" key="1">
    <citation type="journal article" date="2015" name="J. Biotechnol.">
        <title>Complete genome sequence of Photorhabdus temperata subsp. thracensis 39-8(T), an entomopathogenic bacterium for the improved commercial bioinsecticide.</title>
        <authorList>
            <person name="Kwak Y."/>
            <person name="Shin J.H."/>
        </authorList>
    </citation>
    <scope>NUCLEOTIDE SEQUENCE [LARGE SCALE GENOMIC DNA]</scope>
    <source>
        <strain evidence="7 8">DSM 15199</strain>
    </source>
</reference>
<evidence type="ECO:0000256" key="6">
    <source>
        <dbReference type="PIRNR" id="PIRNR018267"/>
    </source>
</evidence>
<dbReference type="PIRSF" id="PIRSF018267">
    <property type="entry name" value="VSR_endonuc"/>
    <property type="match status" value="1"/>
</dbReference>
<dbReference type="GO" id="GO:0006298">
    <property type="term" value="P:mismatch repair"/>
    <property type="evidence" value="ECO:0007669"/>
    <property type="project" value="UniProtKB-UniRule"/>
</dbReference>
<keyword evidence="5 6" id="KW-0234">DNA repair</keyword>
<keyword evidence="2 6" id="KW-0255">Endonuclease</keyword>
<reference evidence="8" key="2">
    <citation type="submission" date="2015-03" db="EMBL/GenBank/DDBJ databases">
        <title>Genome sequence of Azospirillum thiophilum strain DSM 21654T.</title>
        <authorList>
            <person name="Kwak Y."/>
            <person name="Shin J.-H."/>
        </authorList>
    </citation>
    <scope>NUCLEOTIDE SEQUENCE [LARGE SCALE GENOMIC DNA]</scope>
    <source>
        <strain evidence="8">DSM 15199</strain>
    </source>
</reference>
<comment type="function">
    <text evidence="6">May nick specific sequences that contain T:G mispairs resulting from m5C-deamination.</text>
</comment>
<evidence type="ECO:0000256" key="4">
    <source>
        <dbReference type="ARBA" id="ARBA00022801"/>
    </source>
</evidence>
<organism evidence="7 8">
    <name type="scientific">Photorhabdus thracensis</name>
    <dbReference type="NCBI Taxonomy" id="230089"/>
    <lineage>
        <taxon>Bacteria</taxon>
        <taxon>Pseudomonadati</taxon>
        <taxon>Pseudomonadota</taxon>
        <taxon>Gammaproteobacteria</taxon>
        <taxon>Enterobacterales</taxon>
        <taxon>Morganellaceae</taxon>
        <taxon>Photorhabdus</taxon>
    </lineage>
</organism>
<dbReference type="GO" id="GO:0004519">
    <property type="term" value="F:endonuclease activity"/>
    <property type="evidence" value="ECO:0007669"/>
    <property type="project" value="UniProtKB-KW"/>
</dbReference>
<dbReference type="AlphaFoldDB" id="A0A0F7LP31"/>
<keyword evidence="3 6" id="KW-0227">DNA damage</keyword>
<sequence length="161" mass="18789">MADVHNPSTRSKNMRAIRNCDTAIEKKLVKILHNLGVIYRMQVSDLPGKPDFVIDEYQAVLFVHGCFWHGHNCHLFKTPATRTEFWLDKIGKNIKRDQCVMNSLSDNRWKILVVWECTLRGRLKLTDNELSERIEEWLCASETHAEIDTVGIHKVFLQKNE</sequence>
<dbReference type="KEGG" id="ptt:VY86_09880"/>
<comment type="similarity">
    <text evidence="6">Belongs to the vsr family.</text>
</comment>
<dbReference type="RefSeq" id="WP_023046435.1">
    <property type="nucleotide sequence ID" value="NZ_CP011104.1"/>
</dbReference>
<dbReference type="CDD" id="cd00221">
    <property type="entry name" value="Vsr"/>
    <property type="match status" value="1"/>
</dbReference>
<keyword evidence="4 6" id="KW-0378">Hydrolase</keyword>
<dbReference type="SUPFAM" id="SSF52980">
    <property type="entry name" value="Restriction endonuclease-like"/>
    <property type="match status" value="1"/>
</dbReference>
<accession>A0A0F7LP31</accession>
<keyword evidence="1 6" id="KW-0540">Nuclease</keyword>
<proteinExistence type="inferred from homology"/>
<dbReference type="InterPro" id="IPR011335">
    <property type="entry name" value="Restrct_endonuc-II-like"/>
</dbReference>